<evidence type="ECO:0000256" key="2">
    <source>
        <dbReference type="ARBA" id="ARBA00007591"/>
    </source>
</evidence>
<feature type="chain" id="PRO_5013279831" description="Ig-like domain-containing protein" evidence="10">
    <location>
        <begin position="37"/>
        <end position="430"/>
    </location>
</feature>
<dbReference type="InterPro" id="IPR013320">
    <property type="entry name" value="ConA-like_dom_sf"/>
</dbReference>
<dbReference type="EMBL" id="MCFN01001554">
    <property type="protein sequence ID" value="OXB53034.1"/>
    <property type="molecule type" value="Genomic_DNA"/>
</dbReference>
<dbReference type="SUPFAM" id="SSF48726">
    <property type="entry name" value="Immunoglobulin"/>
    <property type="match status" value="1"/>
</dbReference>
<gene>
    <name evidence="13" type="ORF">ASZ78_002614</name>
</gene>
<dbReference type="InterPro" id="IPR003599">
    <property type="entry name" value="Ig_sub"/>
</dbReference>
<evidence type="ECO:0000256" key="1">
    <source>
        <dbReference type="ARBA" id="ARBA00004370"/>
    </source>
</evidence>
<dbReference type="SMART" id="SM00406">
    <property type="entry name" value="IGv"/>
    <property type="match status" value="1"/>
</dbReference>
<evidence type="ECO:0008006" key="15">
    <source>
        <dbReference type="Google" id="ProtNLM"/>
    </source>
</evidence>
<dbReference type="InterPro" id="IPR013106">
    <property type="entry name" value="Ig_V-set"/>
</dbReference>
<evidence type="ECO:0000256" key="7">
    <source>
        <dbReference type="ARBA" id="ARBA00023319"/>
    </source>
</evidence>
<evidence type="ECO:0000259" key="12">
    <source>
        <dbReference type="PROSITE" id="PS50835"/>
    </source>
</evidence>
<evidence type="ECO:0000256" key="5">
    <source>
        <dbReference type="ARBA" id="ARBA00023157"/>
    </source>
</evidence>
<evidence type="ECO:0000256" key="3">
    <source>
        <dbReference type="ARBA" id="ARBA00022729"/>
    </source>
</evidence>
<keyword evidence="6" id="KW-0325">Glycoprotein</keyword>
<dbReference type="InterPro" id="IPR050143">
    <property type="entry name" value="TRIM/RBCC"/>
</dbReference>
<dbReference type="Pfam" id="PF00622">
    <property type="entry name" value="SPRY"/>
    <property type="match status" value="1"/>
</dbReference>
<dbReference type="OrthoDB" id="9049620at2759"/>
<name>A0A226MCK7_CALSU</name>
<evidence type="ECO:0000313" key="13">
    <source>
        <dbReference type="EMBL" id="OXB53034.1"/>
    </source>
</evidence>
<dbReference type="GO" id="GO:0016020">
    <property type="term" value="C:membrane"/>
    <property type="evidence" value="ECO:0007669"/>
    <property type="project" value="UniProtKB-SubCell"/>
</dbReference>
<evidence type="ECO:0000256" key="9">
    <source>
        <dbReference type="SAM" id="Phobius"/>
    </source>
</evidence>
<dbReference type="PANTHER" id="PTHR24103">
    <property type="entry name" value="E3 UBIQUITIN-PROTEIN LIGASE TRIM"/>
    <property type="match status" value="1"/>
</dbReference>
<keyword evidence="9" id="KW-0812">Transmembrane</keyword>
<keyword evidence="4 9" id="KW-0472">Membrane</keyword>
<dbReference type="Pfam" id="PF07686">
    <property type="entry name" value="V-set"/>
    <property type="match status" value="1"/>
</dbReference>
<keyword evidence="8" id="KW-0175">Coiled coil</keyword>
<dbReference type="InterPro" id="IPR003879">
    <property type="entry name" value="Butyrophylin_SPRY"/>
</dbReference>
<dbReference type="InterPro" id="IPR043136">
    <property type="entry name" value="B30.2/SPRY_sf"/>
</dbReference>
<evidence type="ECO:0000256" key="4">
    <source>
        <dbReference type="ARBA" id="ARBA00023136"/>
    </source>
</evidence>
<evidence type="ECO:0000256" key="8">
    <source>
        <dbReference type="SAM" id="Coils"/>
    </source>
</evidence>
<keyword evidence="14" id="KW-1185">Reference proteome</keyword>
<accession>A0A226MCK7</accession>
<keyword evidence="7" id="KW-0393">Immunoglobulin domain</keyword>
<dbReference type="Gene3D" id="2.60.40.10">
    <property type="entry name" value="Immunoglobulins"/>
    <property type="match status" value="1"/>
</dbReference>
<feature type="domain" description="B30.2/SPRY" evidence="11">
    <location>
        <begin position="235"/>
        <end position="430"/>
    </location>
</feature>
<dbReference type="GO" id="GO:1903037">
    <property type="term" value="P:regulation of leukocyte cell-cell adhesion"/>
    <property type="evidence" value="ECO:0007669"/>
    <property type="project" value="UniProtKB-ARBA"/>
</dbReference>
<dbReference type="InterPro" id="IPR013783">
    <property type="entry name" value="Ig-like_fold"/>
</dbReference>
<dbReference type="Gene3D" id="2.60.120.920">
    <property type="match status" value="1"/>
</dbReference>
<feature type="transmembrane region" description="Helical" evidence="9">
    <location>
        <begin position="161"/>
        <end position="182"/>
    </location>
</feature>
<evidence type="ECO:0000259" key="11">
    <source>
        <dbReference type="PROSITE" id="PS50188"/>
    </source>
</evidence>
<dbReference type="CDD" id="cd12888">
    <property type="entry name" value="SPRY_PRY_TRIM7_like"/>
    <property type="match status" value="1"/>
</dbReference>
<dbReference type="GO" id="GO:0050863">
    <property type="term" value="P:regulation of T cell activation"/>
    <property type="evidence" value="ECO:0007669"/>
    <property type="project" value="UniProtKB-ARBA"/>
</dbReference>
<feature type="coiled-coil region" evidence="8">
    <location>
        <begin position="214"/>
        <end position="248"/>
    </location>
</feature>
<reference evidence="13 14" key="1">
    <citation type="submission" date="2016-07" db="EMBL/GenBank/DDBJ databases">
        <title>Disparate Historic Effective Population Sizes Predicted by Modern Levels of Genome Diversity for the Scaled Quail (Callipepla squamata) and the Northern Bobwhite (Colinus virginianus): Inferences from First and Second Generation Draft Genome Assemblies for Sympatric New World Quail.</title>
        <authorList>
            <person name="Oldeschulte D.L."/>
            <person name="Halley Y.A."/>
            <person name="Bhattarai E.K."/>
            <person name="Brashear W.A."/>
            <person name="Hill J."/>
            <person name="Metz R.P."/>
            <person name="Johnson C.D."/>
            <person name="Rollins D."/>
            <person name="Peterson M.J."/>
            <person name="Bickhart D.M."/>
            <person name="Decker J.E."/>
            <person name="Seabury C.M."/>
        </authorList>
    </citation>
    <scope>NUCLEOTIDE SEQUENCE [LARGE SCALE GENOMIC DNA]</scope>
    <source>
        <strain evidence="13 14">Texas</strain>
        <tissue evidence="13">Leg muscle</tissue>
    </source>
</reference>
<dbReference type="Pfam" id="PF13765">
    <property type="entry name" value="PRY"/>
    <property type="match status" value="1"/>
</dbReference>
<comment type="caution">
    <text evidence="13">The sequence shown here is derived from an EMBL/GenBank/DDBJ whole genome shotgun (WGS) entry which is preliminary data.</text>
</comment>
<keyword evidence="3 10" id="KW-0732">Signal</keyword>
<dbReference type="SMART" id="SM00589">
    <property type="entry name" value="PRY"/>
    <property type="match status" value="1"/>
</dbReference>
<dbReference type="FunFam" id="2.60.40.10:FF:000142">
    <property type="entry name" value="V-set domain-containing T-cell activation inhibitor 1"/>
    <property type="match status" value="1"/>
</dbReference>
<dbReference type="PROSITE" id="PS50188">
    <property type="entry name" value="B302_SPRY"/>
    <property type="match status" value="1"/>
</dbReference>
<dbReference type="STRING" id="9009.A0A226MCK7"/>
<dbReference type="InterPro" id="IPR001870">
    <property type="entry name" value="B30.2/SPRY"/>
</dbReference>
<comment type="subcellular location">
    <subcellularLocation>
        <location evidence="1">Membrane</location>
    </subcellularLocation>
</comment>
<dbReference type="SMART" id="SM00449">
    <property type="entry name" value="SPRY"/>
    <property type="match status" value="1"/>
</dbReference>
<comment type="similarity">
    <text evidence="2">Belongs to the immunoglobulin superfamily. BTN/MOG family.</text>
</comment>
<feature type="domain" description="Ig-like" evidence="12">
    <location>
        <begin position="36"/>
        <end position="149"/>
    </location>
</feature>
<keyword evidence="9" id="KW-1133">Transmembrane helix</keyword>
<protein>
    <recommendedName>
        <fullName evidence="15">Ig-like domain-containing protein</fullName>
    </recommendedName>
</protein>
<dbReference type="InterPro" id="IPR006574">
    <property type="entry name" value="PRY"/>
</dbReference>
<dbReference type="PROSITE" id="PS50835">
    <property type="entry name" value="IG_LIKE"/>
    <property type="match status" value="1"/>
</dbReference>
<dbReference type="Proteomes" id="UP000198323">
    <property type="component" value="Unassembled WGS sequence"/>
</dbReference>
<dbReference type="InterPro" id="IPR007110">
    <property type="entry name" value="Ig-like_dom"/>
</dbReference>
<proteinExistence type="inferred from homology"/>
<evidence type="ECO:0000256" key="10">
    <source>
        <dbReference type="SAM" id="SignalP"/>
    </source>
</evidence>
<dbReference type="InterPro" id="IPR003877">
    <property type="entry name" value="SPRY_dom"/>
</dbReference>
<evidence type="ECO:0000313" key="14">
    <source>
        <dbReference type="Proteomes" id="UP000198323"/>
    </source>
</evidence>
<evidence type="ECO:0000256" key="6">
    <source>
        <dbReference type="ARBA" id="ARBA00023180"/>
    </source>
</evidence>
<dbReference type="SMART" id="SM00409">
    <property type="entry name" value="IG"/>
    <property type="match status" value="1"/>
</dbReference>
<feature type="signal peptide" evidence="10">
    <location>
        <begin position="1"/>
        <end position="36"/>
    </location>
</feature>
<dbReference type="PRINTS" id="PR01407">
    <property type="entry name" value="BUTYPHLNCDUF"/>
</dbReference>
<sequence length="430" mass="48127">MHSVSGCDPPSSAPPWRNLLAYLVALHLLHLGSGRAQVMVVAPSVHVTAVVGQDVVLRCQLSPCKDAWSSDIRWIQQGSSGFVHHYQNGVDLGQMEEYKGRTELLRDGLSDGNLDLRITALSSSDSGSYSCAVQDEDGYGEAAVTLEVSDPFSQIIHPWKVAVAVVSTLLVVSLVIIAFLFIKRVAQSRELSECFQPFHQQFPLMELMEDWRVLGSCMAQAEEMDKQAEEIEEQAEETEIKDAELNKQAEEIVKVTLNSRTANPLLVISEDLRSVRWERSWQHLPNLQERFDTMCCVLGQQGFQEGRHCWEVEVMRQQGTYSWCALGVARASVKRKGETVVSPEEGTWALQYDEGKLKALTAPPTLLTLSPVPTRIWVCLDYALGWVTFINAFNGTEIYTFKLALLNGEKVHPWFWLGTNAKLCLRDSSL</sequence>
<dbReference type="SUPFAM" id="SSF49899">
    <property type="entry name" value="Concanavalin A-like lectins/glucanases"/>
    <property type="match status" value="1"/>
</dbReference>
<organism evidence="13 14">
    <name type="scientific">Callipepla squamata</name>
    <name type="common">Scaled quail</name>
    <dbReference type="NCBI Taxonomy" id="9009"/>
    <lineage>
        <taxon>Eukaryota</taxon>
        <taxon>Metazoa</taxon>
        <taxon>Chordata</taxon>
        <taxon>Craniata</taxon>
        <taxon>Vertebrata</taxon>
        <taxon>Euteleostomi</taxon>
        <taxon>Archelosauria</taxon>
        <taxon>Archosauria</taxon>
        <taxon>Dinosauria</taxon>
        <taxon>Saurischia</taxon>
        <taxon>Theropoda</taxon>
        <taxon>Coelurosauria</taxon>
        <taxon>Aves</taxon>
        <taxon>Neognathae</taxon>
        <taxon>Galloanserae</taxon>
        <taxon>Galliformes</taxon>
        <taxon>Odontophoridae</taxon>
        <taxon>Callipepla</taxon>
    </lineage>
</organism>
<dbReference type="InterPro" id="IPR036179">
    <property type="entry name" value="Ig-like_dom_sf"/>
</dbReference>
<keyword evidence="5" id="KW-1015">Disulfide bond</keyword>
<dbReference type="AlphaFoldDB" id="A0A226MCK7"/>